<evidence type="ECO:0000313" key="6">
    <source>
        <dbReference type="EMBL" id="OGZ40123.1"/>
    </source>
</evidence>
<evidence type="ECO:0000313" key="7">
    <source>
        <dbReference type="Proteomes" id="UP000177126"/>
    </source>
</evidence>
<dbReference type="Gene3D" id="1.20.1440.20">
    <property type="entry name" value="LemA-like domain"/>
    <property type="match status" value="1"/>
</dbReference>
<keyword evidence="5" id="KW-0472">Membrane</keyword>
<evidence type="ECO:0000256" key="1">
    <source>
        <dbReference type="ARBA" id="ARBA00004167"/>
    </source>
</evidence>
<dbReference type="PANTHER" id="PTHR34478:SF2">
    <property type="entry name" value="MEMBRANE PROTEIN"/>
    <property type="match status" value="1"/>
</dbReference>
<proteinExistence type="inferred from homology"/>
<comment type="caution">
    <text evidence="6">The sequence shown here is derived from an EMBL/GenBank/DDBJ whole genome shotgun (WGS) entry which is preliminary data.</text>
</comment>
<dbReference type="SUPFAM" id="SSF140478">
    <property type="entry name" value="LemA-like"/>
    <property type="match status" value="1"/>
</dbReference>
<comment type="similarity">
    <text evidence="2">Belongs to the LemA family.</text>
</comment>
<sequence length="184" mass="20467">MNKSLIILLVVVLIIGGYAWSFYNGLVKQSQVIDGQWAQVENQFQRRFDLIPNLVASVKGAMSQEQKVFSDITDARTKYSGAQTINDKAAAASEVESALAKLLVIMENYPQLKSVETVQTLMAQLEGAENRVAVERGRFNEFVRDYNTRVTQLPGKWIAPMFGFSPKAYFEAAKGAEVAPEVKL</sequence>
<evidence type="ECO:0000256" key="5">
    <source>
        <dbReference type="ARBA" id="ARBA00023136"/>
    </source>
</evidence>
<comment type="subcellular location">
    <subcellularLocation>
        <location evidence="1">Membrane</location>
        <topology evidence="1">Single-pass membrane protein</topology>
    </subcellularLocation>
</comment>
<keyword evidence="3" id="KW-0812">Transmembrane</keyword>
<name>A0A1G2FQ13_9BACT</name>
<dbReference type="Proteomes" id="UP000177126">
    <property type="component" value="Unassembled WGS sequence"/>
</dbReference>
<dbReference type="InterPro" id="IPR023353">
    <property type="entry name" value="LemA-like_dom_sf"/>
</dbReference>
<dbReference type="PANTHER" id="PTHR34478">
    <property type="entry name" value="PROTEIN LEMA"/>
    <property type="match status" value="1"/>
</dbReference>
<accession>A0A1G2FQ13</accession>
<dbReference type="EMBL" id="MHNF01000040">
    <property type="protein sequence ID" value="OGZ40123.1"/>
    <property type="molecule type" value="Genomic_DNA"/>
</dbReference>
<dbReference type="AlphaFoldDB" id="A0A1G2FQ13"/>
<keyword evidence="4" id="KW-1133">Transmembrane helix</keyword>
<evidence type="ECO:0000256" key="3">
    <source>
        <dbReference type="ARBA" id="ARBA00022692"/>
    </source>
</evidence>
<evidence type="ECO:0000256" key="2">
    <source>
        <dbReference type="ARBA" id="ARBA00008854"/>
    </source>
</evidence>
<reference evidence="6 7" key="1">
    <citation type="journal article" date="2016" name="Nat. Commun.">
        <title>Thousands of microbial genomes shed light on interconnected biogeochemical processes in an aquifer system.</title>
        <authorList>
            <person name="Anantharaman K."/>
            <person name="Brown C.T."/>
            <person name="Hug L.A."/>
            <person name="Sharon I."/>
            <person name="Castelle C.J."/>
            <person name="Probst A.J."/>
            <person name="Thomas B.C."/>
            <person name="Singh A."/>
            <person name="Wilkins M.J."/>
            <person name="Karaoz U."/>
            <person name="Brodie E.L."/>
            <person name="Williams K.H."/>
            <person name="Hubbard S.S."/>
            <person name="Banfield J.F."/>
        </authorList>
    </citation>
    <scope>NUCLEOTIDE SEQUENCE [LARGE SCALE GENOMIC DNA]</scope>
</reference>
<gene>
    <name evidence="6" type="ORF">A3B04_00170</name>
</gene>
<dbReference type="GO" id="GO:0016020">
    <property type="term" value="C:membrane"/>
    <property type="evidence" value="ECO:0007669"/>
    <property type="project" value="UniProtKB-SubCell"/>
</dbReference>
<evidence type="ECO:0000256" key="4">
    <source>
        <dbReference type="ARBA" id="ARBA00022989"/>
    </source>
</evidence>
<dbReference type="InterPro" id="IPR007156">
    <property type="entry name" value="MamQ_LemA"/>
</dbReference>
<protein>
    <submittedName>
        <fullName evidence="6">LemA family protein</fullName>
    </submittedName>
</protein>
<dbReference type="Pfam" id="PF04011">
    <property type="entry name" value="LemA"/>
    <property type="match status" value="1"/>
</dbReference>
<organism evidence="6 7">
    <name type="scientific">Candidatus Portnoybacteria bacterium RIFCSPLOWO2_02_FULL_39_11</name>
    <dbReference type="NCBI Taxonomy" id="1802001"/>
    <lineage>
        <taxon>Bacteria</taxon>
        <taxon>Candidatus Portnoyibacteriota</taxon>
    </lineage>
</organism>